<reference evidence="1 2" key="1">
    <citation type="submission" date="2012-01" db="EMBL/GenBank/DDBJ databases">
        <title>Improved High-Quality Draft sequence of Metallosphaera yellowstonensis MK1.</title>
        <authorList>
            <consortium name="US DOE Joint Genome Institute"/>
            <person name="Lucas S."/>
            <person name="Han J."/>
            <person name="Cheng J.-F."/>
            <person name="Goodwin L."/>
            <person name="Pitluck S."/>
            <person name="Peters L."/>
            <person name="Teshima H."/>
            <person name="Detter J.C."/>
            <person name="Han C."/>
            <person name="Tapia R."/>
            <person name="Land M."/>
            <person name="Hauser L."/>
            <person name="Kyrpides N."/>
            <person name="Kozubal M."/>
            <person name="Macur R.E."/>
            <person name="Jay Z."/>
            <person name="Inskeep W."/>
            <person name="Woyke T."/>
        </authorList>
    </citation>
    <scope>NUCLEOTIDE SEQUENCE [LARGE SCALE GENOMIC DNA]</scope>
    <source>
        <strain evidence="1 2">MK1</strain>
    </source>
</reference>
<dbReference type="eggNOG" id="arCOG01217">
    <property type="taxonomic scope" value="Archaea"/>
</dbReference>
<dbReference type="GO" id="GO:0048500">
    <property type="term" value="C:signal recognition particle"/>
    <property type="evidence" value="ECO:0007669"/>
    <property type="project" value="InterPro"/>
</dbReference>
<proteinExistence type="predicted"/>
<organism evidence="1 2">
    <name type="scientific">Metallosphaera yellowstonensis MK1</name>
    <dbReference type="NCBI Taxonomy" id="671065"/>
    <lineage>
        <taxon>Archaea</taxon>
        <taxon>Thermoproteota</taxon>
        <taxon>Thermoprotei</taxon>
        <taxon>Sulfolobales</taxon>
        <taxon>Sulfolobaceae</taxon>
        <taxon>Metallosphaera</taxon>
    </lineage>
</organism>
<dbReference type="STRING" id="671065.MetMK1DRAFT_00019970"/>
<dbReference type="InterPro" id="IPR036521">
    <property type="entry name" value="SRP19-like_sf"/>
</dbReference>
<accession>H2C623</accession>
<evidence type="ECO:0000313" key="2">
    <source>
        <dbReference type="Proteomes" id="UP000003980"/>
    </source>
</evidence>
<sequence length="90" mass="10040">MSLRDYEGKKVVVWLAYFTAPSRRKGRLFPSLKVGLAELEKVTKELNLNPEVLDKIHPGSRIRGAVAVDKGFGGKGRTLKAIYEALRSLK</sequence>
<dbReference type="GO" id="GO:0006614">
    <property type="term" value="P:SRP-dependent cotranslational protein targeting to membrane"/>
    <property type="evidence" value="ECO:0007669"/>
    <property type="project" value="InterPro"/>
</dbReference>
<keyword evidence="2" id="KW-1185">Reference proteome</keyword>
<name>H2C623_9CREN</name>
<evidence type="ECO:0000313" key="1">
    <source>
        <dbReference type="EMBL" id="EHP69250.1"/>
    </source>
</evidence>
<dbReference type="HOGENOM" id="CLU_169299_1_0_2"/>
<dbReference type="EMBL" id="JH597768">
    <property type="protein sequence ID" value="EHP69250.1"/>
    <property type="molecule type" value="Genomic_DNA"/>
</dbReference>
<dbReference type="AlphaFoldDB" id="H2C623"/>
<dbReference type="GO" id="GO:0008312">
    <property type="term" value="F:7S RNA binding"/>
    <property type="evidence" value="ECO:0007669"/>
    <property type="project" value="InterPro"/>
</dbReference>
<dbReference type="OrthoDB" id="56356at2157"/>
<dbReference type="RefSeq" id="WP_009073100.1">
    <property type="nucleotide sequence ID" value="NZ_JH597768.1"/>
</dbReference>
<gene>
    <name evidence="1" type="ORF">MetMK1DRAFT_00019970</name>
</gene>
<protein>
    <submittedName>
        <fullName evidence="1">Signal recognition particle 19 kDa protein</fullName>
    </submittedName>
</protein>
<dbReference type="Gene3D" id="3.30.56.30">
    <property type="entry name" value="Signal recognition particle, SRP19-like subunit"/>
    <property type="match status" value="1"/>
</dbReference>
<dbReference type="SUPFAM" id="SSF69695">
    <property type="entry name" value="SRP19"/>
    <property type="match status" value="1"/>
</dbReference>
<dbReference type="Proteomes" id="UP000003980">
    <property type="component" value="Unassembled WGS sequence"/>
</dbReference>